<dbReference type="KEGG" id="abac:LuPra_03036"/>
<dbReference type="Gene3D" id="3.40.50.410">
    <property type="entry name" value="von Willebrand factor, type A domain"/>
    <property type="match status" value="1"/>
</dbReference>
<organism evidence="2 3">
    <name type="scientific">Luteitalea pratensis</name>
    <dbReference type="NCBI Taxonomy" id="1855912"/>
    <lineage>
        <taxon>Bacteria</taxon>
        <taxon>Pseudomonadati</taxon>
        <taxon>Acidobacteriota</taxon>
        <taxon>Vicinamibacteria</taxon>
        <taxon>Vicinamibacterales</taxon>
        <taxon>Vicinamibacteraceae</taxon>
        <taxon>Luteitalea</taxon>
    </lineage>
</organism>
<dbReference type="CDD" id="cd00198">
    <property type="entry name" value="vWFA"/>
    <property type="match status" value="1"/>
</dbReference>
<dbReference type="InterPro" id="IPR036465">
    <property type="entry name" value="vWFA_dom_sf"/>
</dbReference>
<proteinExistence type="predicted"/>
<dbReference type="RefSeq" id="WP_110171526.1">
    <property type="nucleotide sequence ID" value="NZ_CP015136.1"/>
</dbReference>
<dbReference type="AlphaFoldDB" id="A0A143PNR8"/>
<dbReference type="EMBL" id="CP015136">
    <property type="protein sequence ID" value="AMY09810.1"/>
    <property type="molecule type" value="Genomic_DNA"/>
</dbReference>
<sequence>MAQTAPGPSRFLSPEVVAGLATLELKARTIVEGLLLGLHRSPFRGSSVEFAEYRQYMPGDDPSTVDWKVYARSDRHYVKKFEHDTNVEVQLLVDTSASMAYGSGTGMTKLQYAQCLTAALAYLLTGQRDAVGLGLYDDQLRDYVPSAVKAGQLTRLLIALDHATPGATSDTARALKQIHDRLRRRGLIVVCSDLLDDASRVVDGLRLLRARGMEVVVFHVLDDAELTFPFEHAGTFRDVETGEEILTHGPSARQSYLDAVGAWRNGYVADLRGAGIDYQLANTSAPLDATLLGWLGTRGRTL</sequence>
<accession>A0A143PNR8</accession>
<name>A0A143PNR8_LUTPR</name>
<dbReference type="STRING" id="1855912.LuPra_03036"/>
<feature type="domain" description="DUF58" evidence="1">
    <location>
        <begin position="52"/>
        <end position="259"/>
    </location>
</feature>
<dbReference type="InterPro" id="IPR002881">
    <property type="entry name" value="DUF58"/>
</dbReference>
<evidence type="ECO:0000313" key="3">
    <source>
        <dbReference type="Proteomes" id="UP000076079"/>
    </source>
</evidence>
<evidence type="ECO:0000259" key="1">
    <source>
        <dbReference type="Pfam" id="PF01882"/>
    </source>
</evidence>
<dbReference type="Pfam" id="PF01882">
    <property type="entry name" value="DUF58"/>
    <property type="match status" value="1"/>
</dbReference>
<protein>
    <recommendedName>
        <fullName evidence="1">DUF58 domain-containing protein</fullName>
    </recommendedName>
</protein>
<dbReference type="OrthoDB" id="9776116at2"/>
<dbReference type="PANTHER" id="PTHR33608">
    <property type="entry name" value="BLL2464 PROTEIN"/>
    <property type="match status" value="1"/>
</dbReference>
<evidence type="ECO:0000313" key="2">
    <source>
        <dbReference type="EMBL" id="AMY09810.1"/>
    </source>
</evidence>
<reference evidence="2 3" key="1">
    <citation type="journal article" date="2016" name="Genome Announc.">
        <title>First Complete Genome Sequence of a Subdivision 6 Acidobacterium Strain.</title>
        <authorList>
            <person name="Huang S."/>
            <person name="Vieira S."/>
            <person name="Bunk B."/>
            <person name="Riedel T."/>
            <person name="Sproer C."/>
            <person name="Overmann J."/>
        </authorList>
    </citation>
    <scope>NUCLEOTIDE SEQUENCE [LARGE SCALE GENOMIC DNA]</scope>
    <source>
        <strain evidence="3">DSM 100886 HEG_-6_39</strain>
    </source>
</reference>
<dbReference type="SUPFAM" id="SSF53300">
    <property type="entry name" value="vWA-like"/>
    <property type="match status" value="1"/>
</dbReference>
<keyword evidence="3" id="KW-1185">Reference proteome</keyword>
<gene>
    <name evidence="2" type="ORF">LuPra_03036</name>
</gene>
<reference evidence="3" key="2">
    <citation type="submission" date="2016-04" db="EMBL/GenBank/DDBJ databases">
        <title>First Complete Genome Sequence of a Subdivision 6 Acidobacterium.</title>
        <authorList>
            <person name="Huang S."/>
            <person name="Vieira S."/>
            <person name="Bunk B."/>
            <person name="Riedel T."/>
            <person name="Sproeer C."/>
            <person name="Overmann J."/>
        </authorList>
    </citation>
    <scope>NUCLEOTIDE SEQUENCE [LARGE SCALE GENOMIC DNA]</scope>
    <source>
        <strain evidence="3">DSM 100886 HEG_-6_39</strain>
    </source>
</reference>
<dbReference type="Proteomes" id="UP000076079">
    <property type="component" value="Chromosome"/>
</dbReference>
<dbReference type="PANTHER" id="PTHR33608:SF7">
    <property type="entry name" value="DUF58 DOMAIN-CONTAINING PROTEIN"/>
    <property type="match status" value="1"/>
</dbReference>